<dbReference type="InterPro" id="IPR048533">
    <property type="entry name" value="VUPS"/>
</dbReference>
<reference evidence="3 4" key="1">
    <citation type="submission" date="2016-01" db="EMBL/GenBank/DDBJ databases">
        <authorList>
            <person name="Regsiter A."/>
            <person name="william w."/>
        </authorList>
    </citation>
    <scope>NUCLEOTIDE SEQUENCE [LARGE SCALE GENOMIC DNA]</scope>
    <source>
        <strain evidence="3 4">CFBP 5494</strain>
    </source>
</reference>
<name>A0A9W5B6V4_9HYPH</name>
<sequence length="251" mass="28256">MITMALLLIAQFIAFSLFPLYFTTLPAPSRRTHFYTYIALILLIGGFMGNVYFLPITDGVVVSGGNLCYGAFMMTSVMFVWVERDAFILRHLVRLVVLVDIFKIIFSVLTHSILETEGVINPHAVPSGFFEISTALIALGGVLIISELLLLLFIFETVKKSNPRFPSRRPSTFFHSCSFSCLMASRFLSSHLVSTHRSLRPSLADWRERSLSQLPMVCRWPCLCCGSGRHLSIIWKQIPFDGICWLPAALI</sequence>
<dbReference type="EMBL" id="FBVY01000039">
    <property type="protein sequence ID" value="CUX01457.1"/>
    <property type="molecule type" value="Genomic_DNA"/>
</dbReference>
<proteinExistence type="predicted"/>
<evidence type="ECO:0000313" key="3">
    <source>
        <dbReference type="EMBL" id="CUX01457.1"/>
    </source>
</evidence>
<keyword evidence="4" id="KW-1185">Reference proteome</keyword>
<comment type="caution">
    <text evidence="3">The sequence shown here is derived from an EMBL/GenBank/DDBJ whole genome shotgun (WGS) entry which is preliminary data.</text>
</comment>
<evidence type="ECO:0000256" key="1">
    <source>
        <dbReference type="SAM" id="Phobius"/>
    </source>
</evidence>
<feature type="transmembrane region" description="Helical" evidence="1">
    <location>
        <begin position="134"/>
        <end position="155"/>
    </location>
</feature>
<keyword evidence="1" id="KW-1133">Transmembrane helix</keyword>
<dbReference type="Proteomes" id="UP000191933">
    <property type="component" value="Unassembled WGS sequence"/>
</dbReference>
<evidence type="ECO:0000259" key="2">
    <source>
        <dbReference type="Pfam" id="PF20973"/>
    </source>
</evidence>
<organism evidence="3 4">
    <name type="scientific">Agrobacterium genomosp. 2 str. CFBP 5494</name>
    <dbReference type="NCBI Taxonomy" id="1183436"/>
    <lineage>
        <taxon>Bacteria</taxon>
        <taxon>Pseudomonadati</taxon>
        <taxon>Pseudomonadota</taxon>
        <taxon>Alphaproteobacteria</taxon>
        <taxon>Hyphomicrobiales</taxon>
        <taxon>Rhizobiaceae</taxon>
        <taxon>Rhizobium/Agrobacterium group</taxon>
        <taxon>Agrobacterium</taxon>
        <taxon>Agrobacterium tumefaciens complex</taxon>
    </lineage>
</organism>
<feature type="transmembrane region" description="Helical" evidence="1">
    <location>
        <begin position="6"/>
        <end position="22"/>
    </location>
</feature>
<feature type="transmembrane region" description="Helical" evidence="1">
    <location>
        <begin position="34"/>
        <end position="54"/>
    </location>
</feature>
<feature type="domain" description="Vitamin uptake-like sensor" evidence="2">
    <location>
        <begin position="34"/>
        <end position="162"/>
    </location>
</feature>
<keyword evidence="1" id="KW-0812">Transmembrane</keyword>
<feature type="transmembrane region" description="Helical" evidence="1">
    <location>
        <begin position="92"/>
        <end position="114"/>
    </location>
</feature>
<keyword evidence="1" id="KW-0472">Membrane</keyword>
<protein>
    <recommendedName>
        <fullName evidence="2">Vitamin uptake-like sensor domain-containing protein</fullName>
    </recommendedName>
</protein>
<dbReference type="AlphaFoldDB" id="A0A9W5B6V4"/>
<gene>
    <name evidence="3" type="ORF">AGR2A_pa10027</name>
</gene>
<evidence type="ECO:0000313" key="4">
    <source>
        <dbReference type="Proteomes" id="UP000191933"/>
    </source>
</evidence>
<accession>A0A9W5B6V4</accession>
<dbReference type="Pfam" id="PF20973">
    <property type="entry name" value="VUPS"/>
    <property type="match status" value="1"/>
</dbReference>
<feature type="transmembrane region" description="Helical" evidence="1">
    <location>
        <begin position="60"/>
        <end position="80"/>
    </location>
</feature>